<proteinExistence type="predicted"/>
<dbReference type="Gene3D" id="1.10.1220.10">
    <property type="entry name" value="Met repressor-like"/>
    <property type="match status" value="1"/>
</dbReference>
<accession>A0A542ZNV5</accession>
<name>A0A542ZNV5_RARFA</name>
<dbReference type="CDD" id="cd21631">
    <property type="entry name" value="RHH_CopG_NikR-like"/>
    <property type="match status" value="1"/>
</dbReference>
<organism evidence="2 3">
    <name type="scientific">Rarobacter faecitabidus</name>
    <dbReference type="NCBI Taxonomy" id="13243"/>
    <lineage>
        <taxon>Bacteria</taxon>
        <taxon>Bacillati</taxon>
        <taxon>Actinomycetota</taxon>
        <taxon>Actinomycetes</taxon>
        <taxon>Micrococcales</taxon>
        <taxon>Rarobacteraceae</taxon>
        <taxon>Rarobacter</taxon>
    </lineage>
</organism>
<keyword evidence="3" id="KW-1185">Reference proteome</keyword>
<dbReference type="InterPro" id="IPR013321">
    <property type="entry name" value="Arc_rbn_hlx_hlx"/>
</dbReference>
<dbReference type="InterPro" id="IPR010985">
    <property type="entry name" value="Ribbon_hlx_hlx"/>
</dbReference>
<dbReference type="EMBL" id="VFOS01000002">
    <property type="protein sequence ID" value="TQL62054.1"/>
    <property type="molecule type" value="Genomic_DNA"/>
</dbReference>
<dbReference type="InterPro" id="IPR002145">
    <property type="entry name" value="CopG"/>
</dbReference>
<dbReference type="AlphaFoldDB" id="A0A542ZNV5"/>
<dbReference type="SUPFAM" id="SSF47598">
    <property type="entry name" value="Ribbon-helix-helix"/>
    <property type="match status" value="1"/>
</dbReference>
<evidence type="ECO:0000313" key="2">
    <source>
        <dbReference type="EMBL" id="TQL62054.1"/>
    </source>
</evidence>
<evidence type="ECO:0000259" key="1">
    <source>
        <dbReference type="Pfam" id="PF01402"/>
    </source>
</evidence>
<dbReference type="Pfam" id="PF01402">
    <property type="entry name" value="RHH_1"/>
    <property type="match status" value="1"/>
</dbReference>
<dbReference type="GO" id="GO:0006355">
    <property type="term" value="P:regulation of DNA-templated transcription"/>
    <property type="evidence" value="ECO:0007669"/>
    <property type="project" value="InterPro"/>
</dbReference>
<dbReference type="RefSeq" id="WP_142120999.1">
    <property type="nucleotide sequence ID" value="NZ_BAAASV010000002.1"/>
</dbReference>
<dbReference type="OrthoDB" id="4735215at2"/>
<evidence type="ECO:0000313" key="3">
    <source>
        <dbReference type="Proteomes" id="UP000315389"/>
    </source>
</evidence>
<dbReference type="Proteomes" id="UP000315389">
    <property type="component" value="Unassembled WGS sequence"/>
</dbReference>
<protein>
    <submittedName>
        <fullName evidence="2">CopG family transcriptional regulator</fullName>
    </submittedName>
</protein>
<feature type="domain" description="Ribbon-helix-helix protein CopG" evidence="1">
    <location>
        <begin position="3"/>
        <end position="35"/>
    </location>
</feature>
<reference evidence="2 3" key="1">
    <citation type="submission" date="2019-06" db="EMBL/GenBank/DDBJ databases">
        <title>Sequencing the genomes of 1000 actinobacteria strains.</title>
        <authorList>
            <person name="Klenk H.-P."/>
        </authorList>
    </citation>
    <scope>NUCLEOTIDE SEQUENCE [LARGE SCALE GENOMIC DNA]</scope>
    <source>
        <strain evidence="2 3">DSM 4813</strain>
    </source>
</reference>
<sequence length="87" mass="10074">MQRTNIYLDEEQTRRLDELARAQHTSRAEIIRRIIDRSFAGDGESAQRREVIDFTFGALSGFEIEWADREDGDRAAYLGGLWQDPLT</sequence>
<gene>
    <name evidence="2" type="ORF">FB461_1687</name>
</gene>
<comment type="caution">
    <text evidence="2">The sequence shown here is derived from an EMBL/GenBank/DDBJ whole genome shotgun (WGS) entry which is preliminary data.</text>
</comment>